<dbReference type="RefSeq" id="WP_114642077.1">
    <property type="nucleotide sequence ID" value="NZ_JAACIO010000009.1"/>
</dbReference>
<feature type="domain" description="XdhC- CoxI" evidence="1">
    <location>
        <begin position="14"/>
        <end position="77"/>
    </location>
</feature>
<protein>
    <submittedName>
        <fullName evidence="3">Xanthine dehydrogenase</fullName>
    </submittedName>
</protein>
<feature type="domain" description="XdhC Rossmann" evidence="2">
    <location>
        <begin position="107"/>
        <end position="249"/>
    </location>
</feature>
<dbReference type="Gene3D" id="3.40.50.720">
    <property type="entry name" value="NAD(P)-binding Rossmann-like Domain"/>
    <property type="match status" value="1"/>
</dbReference>
<dbReference type="EMBL" id="QUAJ01000009">
    <property type="protein sequence ID" value="REI41572.1"/>
    <property type="molecule type" value="Genomic_DNA"/>
</dbReference>
<dbReference type="PANTHER" id="PTHR30388:SF6">
    <property type="entry name" value="XANTHINE DEHYDROGENASE SUBUNIT A-RELATED"/>
    <property type="match status" value="1"/>
</dbReference>
<proteinExistence type="predicted"/>
<evidence type="ECO:0000313" key="3">
    <source>
        <dbReference type="EMBL" id="REI41572.1"/>
    </source>
</evidence>
<evidence type="ECO:0000259" key="1">
    <source>
        <dbReference type="Pfam" id="PF02625"/>
    </source>
</evidence>
<reference evidence="3 4" key="1">
    <citation type="submission" date="2018-08" db="EMBL/GenBank/DDBJ databases">
        <title>Draft genome sequence of Psychrilyobacter sp. strain SD5 isolated from Black Sea water.</title>
        <authorList>
            <person name="Yadav S."/>
            <person name="Villanueva L."/>
            <person name="Damste J.S.S."/>
        </authorList>
    </citation>
    <scope>NUCLEOTIDE SEQUENCE [LARGE SCALE GENOMIC DNA]</scope>
    <source>
        <strain evidence="3 4">SD5</strain>
    </source>
</reference>
<accession>A0ABX9KI67</accession>
<dbReference type="InterPro" id="IPR027051">
    <property type="entry name" value="XdhC_Rossmann_dom"/>
</dbReference>
<dbReference type="Pfam" id="PF02625">
    <property type="entry name" value="XdhC_CoxI"/>
    <property type="match status" value="1"/>
</dbReference>
<gene>
    <name evidence="3" type="ORF">DYH56_06595</name>
</gene>
<dbReference type="Pfam" id="PF13478">
    <property type="entry name" value="XdhC_C"/>
    <property type="match status" value="1"/>
</dbReference>
<evidence type="ECO:0000259" key="2">
    <source>
        <dbReference type="Pfam" id="PF13478"/>
    </source>
</evidence>
<dbReference type="InterPro" id="IPR003777">
    <property type="entry name" value="XdhC_CoxI"/>
</dbReference>
<comment type="caution">
    <text evidence="3">The sequence shown here is derived from an EMBL/GenBank/DDBJ whole genome shotgun (WGS) entry which is preliminary data.</text>
</comment>
<keyword evidence="4" id="KW-1185">Reference proteome</keyword>
<dbReference type="Proteomes" id="UP000263486">
    <property type="component" value="Unassembled WGS sequence"/>
</dbReference>
<name>A0ABX9KI67_9FUSO</name>
<sequence>MEGKIMLEIAKRIDRGEKAALVTLTGVDGSSPGKSGSIMGVFFDHTTLGTIGGGNLEFQVINSAIEAMKIGENREFEFTLAAEGSLDMICGGKVRGYIKVFQRRRKLVIAGGGHLGVDLYKLGKYLNMYTVIIDDREEYVNEERFPEADELLCGDIGEILKNYSLDEGSYLVIVTRGHLGDKDALKAVVGRKIAYAGMIGSRKKVVESYRDLMDEGVDKEDLLKIYSPVGLDISNGDPAEIALGIMAEILQVKNNGTGKHMREVKVIIL</sequence>
<dbReference type="PANTHER" id="PTHR30388">
    <property type="entry name" value="ALDEHYDE OXIDOREDUCTASE MOLYBDENUM COFACTOR ASSEMBLY PROTEIN"/>
    <property type="match status" value="1"/>
</dbReference>
<dbReference type="InterPro" id="IPR052698">
    <property type="entry name" value="MoCofactor_Util/Proc"/>
</dbReference>
<evidence type="ECO:0000313" key="4">
    <source>
        <dbReference type="Proteomes" id="UP000263486"/>
    </source>
</evidence>
<organism evidence="3 4">
    <name type="scientific">Psychrilyobacter piezotolerans</name>
    <dbReference type="NCBI Taxonomy" id="2293438"/>
    <lineage>
        <taxon>Bacteria</taxon>
        <taxon>Fusobacteriati</taxon>
        <taxon>Fusobacteriota</taxon>
        <taxon>Fusobacteriia</taxon>
        <taxon>Fusobacteriales</taxon>
        <taxon>Fusobacteriaceae</taxon>
        <taxon>Psychrilyobacter</taxon>
    </lineage>
</organism>